<organism evidence="2 3">
    <name type="scientific">Protopolystoma xenopodis</name>
    <dbReference type="NCBI Taxonomy" id="117903"/>
    <lineage>
        <taxon>Eukaryota</taxon>
        <taxon>Metazoa</taxon>
        <taxon>Spiralia</taxon>
        <taxon>Lophotrochozoa</taxon>
        <taxon>Platyhelminthes</taxon>
        <taxon>Monogenea</taxon>
        <taxon>Polyopisthocotylea</taxon>
        <taxon>Polystomatidea</taxon>
        <taxon>Polystomatidae</taxon>
        <taxon>Protopolystoma</taxon>
    </lineage>
</organism>
<dbReference type="InterPro" id="IPR036866">
    <property type="entry name" value="RibonucZ/Hydroxyglut_hydro"/>
</dbReference>
<dbReference type="GO" id="GO:0005634">
    <property type="term" value="C:nucleus"/>
    <property type="evidence" value="ECO:0007669"/>
    <property type="project" value="TreeGrafter"/>
</dbReference>
<dbReference type="SUPFAM" id="SSF56281">
    <property type="entry name" value="Metallo-hydrolase/oxidoreductase"/>
    <property type="match status" value="1"/>
</dbReference>
<accession>A0A448WJ90</accession>
<proteinExistence type="predicted"/>
<dbReference type="PANTHER" id="PTHR46018">
    <property type="entry name" value="ZINC PHOSPHODIESTERASE ELAC PROTEIN 1"/>
    <property type="match status" value="1"/>
</dbReference>
<feature type="non-terminal residue" evidence="2">
    <location>
        <position position="193"/>
    </location>
</feature>
<dbReference type="PANTHER" id="PTHR46018:SF2">
    <property type="entry name" value="ZINC PHOSPHODIESTERASE ELAC PROTEIN 1"/>
    <property type="match status" value="1"/>
</dbReference>
<reference evidence="2" key="1">
    <citation type="submission" date="2018-11" db="EMBL/GenBank/DDBJ databases">
        <authorList>
            <consortium name="Pathogen Informatics"/>
        </authorList>
    </citation>
    <scope>NUCLEOTIDE SEQUENCE</scope>
</reference>
<keyword evidence="3" id="KW-1185">Reference proteome</keyword>
<evidence type="ECO:0008006" key="4">
    <source>
        <dbReference type="Google" id="ProtNLM"/>
    </source>
</evidence>
<dbReference type="Proteomes" id="UP000784294">
    <property type="component" value="Unassembled WGS sequence"/>
</dbReference>
<dbReference type="AlphaFoldDB" id="A0A448WJ90"/>
<evidence type="ECO:0000256" key="1">
    <source>
        <dbReference type="SAM" id="MobiDB-lite"/>
    </source>
</evidence>
<evidence type="ECO:0000313" key="2">
    <source>
        <dbReference type="EMBL" id="VEL13117.1"/>
    </source>
</evidence>
<feature type="region of interest" description="Disordered" evidence="1">
    <location>
        <begin position="125"/>
        <end position="157"/>
    </location>
</feature>
<dbReference type="GO" id="GO:0042781">
    <property type="term" value="F:3'-tRNA processing endoribonuclease activity"/>
    <property type="evidence" value="ECO:0007669"/>
    <property type="project" value="TreeGrafter"/>
</dbReference>
<comment type="caution">
    <text evidence="2">The sequence shown here is derived from an EMBL/GenBank/DDBJ whole genome shotgun (WGS) entry which is preliminary data.</text>
</comment>
<evidence type="ECO:0000313" key="3">
    <source>
        <dbReference type="Proteomes" id="UP000784294"/>
    </source>
</evidence>
<gene>
    <name evidence="2" type="ORF">PXEA_LOCUS6557</name>
</gene>
<name>A0A448WJ90_9PLAT</name>
<dbReference type="OrthoDB" id="527344at2759"/>
<dbReference type="EMBL" id="CAAALY010016814">
    <property type="protein sequence ID" value="VEL13117.1"/>
    <property type="molecule type" value="Genomic_DNA"/>
</dbReference>
<sequence>LILIQGQIVILEDGSSVYPSQVLLSPIRGRRIGIMGDSFDSSSLCDLMRELQAKGYLFTPDHVSVDCCTLDFPPQLDVLVHEATLEDAMREEALSKGHSTPTMATKLAASLRVKLLILTHFSQRYQPIDHPNPPDSDSDDSKPSAKKRDKKDRPSVQLLLDEAKSNDEFKGLVLLADDHAIIPIPLIYNEEIE</sequence>
<protein>
    <recommendedName>
        <fullName evidence="4">Metallo-beta-lactamase domain-containing protein</fullName>
    </recommendedName>
</protein>
<dbReference type="Gene3D" id="3.60.15.10">
    <property type="entry name" value="Ribonuclease Z/Hydroxyacylglutathione hydrolase-like"/>
    <property type="match status" value="1"/>
</dbReference>